<dbReference type="GO" id="GO:0052689">
    <property type="term" value="F:carboxylic ester hydrolase activity"/>
    <property type="evidence" value="ECO:0007669"/>
    <property type="project" value="TreeGrafter"/>
</dbReference>
<dbReference type="PANTHER" id="PTHR43918">
    <property type="entry name" value="ACETYLCHOLINESTERASE"/>
    <property type="match status" value="1"/>
</dbReference>
<dbReference type="InterPro" id="IPR019819">
    <property type="entry name" value="Carboxylesterase_B_CS"/>
</dbReference>
<accession>A0A1J8QBA6</accession>
<dbReference type="EMBL" id="LVVM01001565">
    <property type="protein sequence ID" value="OJA18269.1"/>
    <property type="molecule type" value="Genomic_DNA"/>
</dbReference>
<keyword evidence="6" id="KW-1185">Reference proteome</keyword>
<gene>
    <name evidence="5" type="ORF">AZE42_04998</name>
</gene>
<feature type="signal peptide" evidence="3">
    <location>
        <begin position="1"/>
        <end position="20"/>
    </location>
</feature>
<dbReference type="PANTHER" id="PTHR43918:SF4">
    <property type="entry name" value="CARBOXYLIC ESTER HYDROLASE"/>
    <property type="match status" value="1"/>
</dbReference>
<dbReference type="Pfam" id="PF00135">
    <property type="entry name" value="COesterase"/>
    <property type="match status" value="1"/>
</dbReference>
<evidence type="ECO:0000256" key="2">
    <source>
        <dbReference type="ARBA" id="ARBA00022801"/>
    </source>
</evidence>
<evidence type="ECO:0000256" key="3">
    <source>
        <dbReference type="SAM" id="SignalP"/>
    </source>
</evidence>
<keyword evidence="2" id="KW-0378">Hydrolase</keyword>
<dbReference type="PROSITE" id="PS00941">
    <property type="entry name" value="CARBOXYLESTERASE_B_2"/>
    <property type="match status" value="1"/>
</dbReference>
<dbReference type="STRING" id="180088.A0A1J8QBA6"/>
<dbReference type="Proteomes" id="UP000183567">
    <property type="component" value="Unassembled WGS sequence"/>
</dbReference>
<evidence type="ECO:0000313" key="6">
    <source>
        <dbReference type="Proteomes" id="UP000183567"/>
    </source>
</evidence>
<name>A0A1J8QBA6_9AGAM</name>
<comment type="caution">
    <text evidence="5">The sequence shown here is derived from an EMBL/GenBank/DDBJ whole genome shotgun (WGS) entry which is preliminary data.</text>
</comment>
<organism evidence="5 6">
    <name type="scientific">Rhizopogon vesiculosus</name>
    <dbReference type="NCBI Taxonomy" id="180088"/>
    <lineage>
        <taxon>Eukaryota</taxon>
        <taxon>Fungi</taxon>
        <taxon>Dikarya</taxon>
        <taxon>Basidiomycota</taxon>
        <taxon>Agaricomycotina</taxon>
        <taxon>Agaricomycetes</taxon>
        <taxon>Agaricomycetidae</taxon>
        <taxon>Boletales</taxon>
        <taxon>Suillineae</taxon>
        <taxon>Rhizopogonaceae</taxon>
        <taxon>Rhizopogon</taxon>
    </lineage>
</organism>
<dbReference type="OrthoDB" id="2687231at2759"/>
<keyword evidence="3" id="KW-0732">Signal</keyword>
<proteinExistence type="inferred from homology"/>
<protein>
    <recommendedName>
        <fullName evidence="4">Carboxylesterase type B domain-containing protein</fullName>
    </recommendedName>
</protein>
<evidence type="ECO:0000256" key="1">
    <source>
        <dbReference type="ARBA" id="ARBA00005964"/>
    </source>
</evidence>
<dbReference type="InterPro" id="IPR002018">
    <property type="entry name" value="CarbesteraseB"/>
</dbReference>
<dbReference type="SUPFAM" id="SSF53474">
    <property type="entry name" value="alpha/beta-Hydrolases"/>
    <property type="match status" value="1"/>
</dbReference>
<feature type="domain" description="Carboxylesterase type B" evidence="4">
    <location>
        <begin position="32"/>
        <end position="205"/>
    </location>
</feature>
<dbReference type="InterPro" id="IPR050654">
    <property type="entry name" value="AChE-related_enzymes"/>
</dbReference>
<sequence>MLFSQPILLLLAAYCGFVAANPLDRRAAPTATLDTATVTGVASGSVNEWLGIPFALPPTGNRRFRLPQLIPSYHTSFSATAYGPSCPQQATTSYIPPGLPAETLDYLALITVSNVTGSEDCLTVNVVAPADATPESNLPVVIWIFGGGFESGSTSSYDGSVIVNKSIALNVPAVYVSINYRLTAFGFLASEEVKQARVGNLGLQDRE</sequence>
<comment type="similarity">
    <text evidence="1">Belongs to the type-B carboxylesterase/lipase family.</text>
</comment>
<feature type="chain" id="PRO_5012272752" description="Carboxylesterase type B domain-containing protein" evidence="3">
    <location>
        <begin position="21"/>
        <end position="207"/>
    </location>
</feature>
<dbReference type="AlphaFoldDB" id="A0A1J8QBA6"/>
<dbReference type="Gene3D" id="3.40.50.1820">
    <property type="entry name" value="alpha/beta hydrolase"/>
    <property type="match status" value="1"/>
</dbReference>
<evidence type="ECO:0000313" key="5">
    <source>
        <dbReference type="EMBL" id="OJA18269.1"/>
    </source>
</evidence>
<reference evidence="5 6" key="1">
    <citation type="submission" date="2016-03" db="EMBL/GenBank/DDBJ databases">
        <title>Comparative genomics of the ectomycorrhizal sister species Rhizopogon vinicolor and Rhizopogon vesiculosus (Basidiomycota: Boletales) reveals a divergence of the mating type B locus.</title>
        <authorList>
            <person name="Mujic A.B."/>
            <person name="Kuo A."/>
            <person name="Tritt A."/>
            <person name="Lipzen A."/>
            <person name="Chen C."/>
            <person name="Johnson J."/>
            <person name="Sharma A."/>
            <person name="Barry K."/>
            <person name="Grigoriev I.V."/>
            <person name="Spatafora J.W."/>
        </authorList>
    </citation>
    <scope>NUCLEOTIDE SEQUENCE [LARGE SCALE GENOMIC DNA]</scope>
    <source>
        <strain evidence="5 6">AM-OR11-056</strain>
    </source>
</reference>
<dbReference type="InterPro" id="IPR029058">
    <property type="entry name" value="AB_hydrolase_fold"/>
</dbReference>
<evidence type="ECO:0000259" key="4">
    <source>
        <dbReference type="Pfam" id="PF00135"/>
    </source>
</evidence>